<evidence type="ECO:0000256" key="1">
    <source>
        <dbReference type="SAM" id="MobiDB-lite"/>
    </source>
</evidence>
<protein>
    <submittedName>
        <fullName evidence="2">Uncharacterized protein</fullName>
    </submittedName>
</protein>
<accession>A0A314KWA9</accession>
<feature type="non-terminal residue" evidence="2">
    <location>
        <position position="1"/>
    </location>
</feature>
<dbReference type="AlphaFoldDB" id="A0A314KWA9"/>
<feature type="compositionally biased region" description="Polar residues" evidence="1">
    <location>
        <begin position="1"/>
        <end position="10"/>
    </location>
</feature>
<gene>
    <name evidence="2" type="ORF">A4A49_64952</name>
</gene>
<keyword evidence="3" id="KW-1185">Reference proteome</keyword>
<organism evidence="2 3">
    <name type="scientific">Nicotiana attenuata</name>
    <name type="common">Coyote tobacco</name>
    <dbReference type="NCBI Taxonomy" id="49451"/>
    <lineage>
        <taxon>Eukaryota</taxon>
        <taxon>Viridiplantae</taxon>
        <taxon>Streptophyta</taxon>
        <taxon>Embryophyta</taxon>
        <taxon>Tracheophyta</taxon>
        <taxon>Spermatophyta</taxon>
        <taxon>Magnoliopsida</taxon>
        <taxon>eudicotyledons</taxon>
        <taxon>Gunneridae</taxon>
        <taxon>Pentapetalae</taxon>
        <taxon>asterids</taxon>
        <taxon>lamiids</taxon>
        <taxon>Solanales</taxon>
        <taxon>Solanaceae</taxon>
        <taxon>Nicotianoideae</taxon>
        <taxon>Nicotianeae</taxon>
        <taxon>Nicotiana</taxon>
    </lineage>
</organism>
<dbReference type="Gramene" id="OIT33307">
    <property type="protein sequence ID" value="OIT33307"/>
    <property type="gene ID" value="A4A49_64952"/>
</dbReference>
<comment type="caution">
    <text evidence="2">The sequence shown here is derived from an EMBL/GenBank/DDBJ whole genome shotgun (WGS) entry which is preliminary data.</text>
</comment>
<feature type="compositionally biased region" description="Basic and acidic residues" evidence="1">
    <location>
        <begin position="90"/>
        <end position="104"/>
    </location>
</feature>
<evidence type="ECO:0000313" key="2">
    <source>
        <dbReference type="EMBL" id="OIT33307.1"/>
    </source>
</evidence>
<feature type="region of interest" description="Disordered" evidence="1">
    <location>
        <begin position="1"/>
        <end position="24"/>
    </location>
</feature>
<proteinExistence type="predicted"/>
<sequence>GRTSATQTSAAYGPEIGNEEDPPLRPMIIFEIQTRLQKRMTRQSTIGTRRIRFKGDHTSTSMPTNLPHSPNKVTWKRKAAMTSNQLQTEATEKKTEKVMERKGK</sequence>
<evidence type="ECO:0000313" key="3">
    <source>
        <dbReference type="Proteomes" id="UP000187609"/>
    </source>
</evidence>
<dbReference type="Proteomes" id="UP000187609">
    <property type="component" value="Unassembled WGS sequence"/>
</dbReference>
<name>A0A314KWA9_NICAT</name>
<feature type="region of interest" description="Disordered" evidence="1">
    <location>
        <begin position="82"/>
        <end position="104"/>
    </location>
</feature>
<reference evidence="2" key="1">
    <citation type="submission" date="2016-11" db="EMBL/GenBank/DDBJ databases">
        <title>The genome of Nicotiana attenuata.</title>
        <authorList>
            <person name="Xu S."/>
            <person name="Brockmoeller T."/>
            <person name="Gaquerel E."/>
            <person name="Navarro A."/>
            <person name="Kuhl H."/>
            <person name="Gase K."/>
            <person name="Ling Z."/>
            <person name="Zhou W."/>
            <person name="Kreitzer C."/>
            <person name="Stanke M."/>
            <person name="Tang H."/>
            <person name="Lyons E."/>
            <person name="Pandey P."/>
            <person name="Pandey S.P."/>
            <person name="Timmermann B."/>
            <person name="Baldwin I.T."/>
        </authorList>
    </citation>
    <scope>NUCLEOTIDE SEQUENCE [LARGE SCALE GENOMIC DNA]</scope>
    <source>
        <strain evidence="2">UT</strain>
    </source>
</reference>
<feature type="non-terminal residue" evidence="2">
    <location>
        <position position="104"/>
    </location>
</feature>
<dbReference type="EMBL" id="MJEQ01000905">
    <property type="protein sequence ID" value="OIT33307.1"/>
    <property type="molecule type" value="Genomic_DNA"/>
</dbReference>